<dbReference type="PANTHER" id="PTHR11632:SF51">
    <property type="entry name" value="SUCCINATE DEHYDROGENASE [UBIQUINONE] FLAVOPROTEIN SUBUNIT, MITOCHONDRIAL"/>
    <property type="match status" value="1"/>
</dbReference>
<dbReference type="RefSeq" id="WP_149279847.1">
    <property type="nucleotide sequence ID" value="NZ_CP043506.1"/>
</dbReference>
<evidence type="ECO:0000313" key="6">
    <source>
        <dbReference type="EMBL" id="QEO18184.1"/>
    </source>
</evidence>
<keyword evidence="2" id="KW-0560">Oxidoreductase</keyword>
<dbReference type="SUPFAM" id="SSF46977">
    <property type="entry name" value="Succinate dehydrogenase/fumarate reductase flavoprotein C-terminal domain"/>
    <property type="match status" value="1"/>
</dbReference>
<dbReference type="PANTHER" id="PTHR11632">
    <property type="entry name" value="SUCCINATE DEHYDROGENASE 2 FLAVOPROTEIN SUBUNIT"/>
    <property type="match status" value="1"/>
</dbReference>
<organism evidence="6 7">
    <name type="scientific">Acetobacter vaccinii</name>
    <dbReference type="NCBI Taxonomy" id="2592655"/>
    <lineage>
        <taxon>Bacteria</taxon>
        <taxon>Pseudomonadati</taxon>
        <taxon>Pseudomonadota</taxon>
        <taxon>Alphaproteobacteria</taxon>
        <taxon>Acetobacterales</taxon>
        <taxon>Acetobacteraceae</taxon>
        <taxon>Acetobacter</taxon>
    </lineage>
</organism>
<dbReference type="InterPro" id="IPR015939">
    <property type="entry name" value="Fum_Rdtase/Succ_DH_flav-like_C"/>
</dbReference>
<keyword evidence="7" id="KW-1185">Reference proteome</keyword>
<evidence type="ECO:0000259" key="4">
    <source>
        <dbReference type="Pfam" id="PF00890"/>
    </source>
</evidence>
<dbReference type="PRINTS" id="PR00368">
    <property type="entry name" value="FADPNR"/>
</dbReference>
<dbReference type="InterPro" id="IPR036188">
    <property type="entry name" value="FAD/NAD-bd_sf"/>
</dbReference>
<dbReference type="PIRSF" id="PIRSF000171">
    <property type="entry name" value="SDHA_APRA_LASPO"/>
    <property type="match status" value="1"/>
</dbReference>
<dbReference type="KEGG" id="acek:FLP30_10990"/>
<dbReference type="Proteomes" id="UP000324536">
    <property type="component" value="Chromosome"/>
</dbReference>
<feature type="domain" description="Fumarate reductase/succinate dehydrogenase flavoprotein-like C-terminal" evidence="5">
    <location>
        <begin position="426"/>
        <end position="497"/>
    </location>
</feature>
<feature type="active site" description="Proton acceptor" evidence="3">
    <location>
        <position position="252"/>
    </location>
</feature>
<dbReference type="GO" id="GO:0000104">
    <property type="term" value="F:succinate dehydrogenase activity"/>
    <property type="evidence" value="ECO:0007669"/>
    <property type="project" value="TreeGrafter"/>
</dbReference>
<dbReference type="Gene3D" id="3.50.50.60">
    <property type="entry name" value="FAD/NAD(P)-binding domain"/>
    <property type="match status" value="1"/>
</dbReference>
<evidence type="ECO:0000256" key="2">
    <source>
        <dbReference type="ARBA" id="ARBA00023002"/>
    </source>
</evidence>
<evidence type="ECO:0000256" key="3">
    <source>
        <dbReference type="PIRSR" id="PIRSR000171-1"/>
    </source>
</evidence>
<sequence length="527" mass="56284">MSEIQADVLVVGGGMAAGWAAISAAKAGASVVIVDKGYMGTSGVTAPAGPNHWWVPPEPELRKSAVARRLETAFGLADPAWMERVIDVTWRSIPEMAPWYPFSGNGKGGTFQSGLRGPEYLRALRRYATSLGVRILDHHPVLELLARQDGSVGGAAGHDRLADKAWRARAGAVILATGGCAFRSGLLGSYNNTGDGYLMGVEAGAELSGMEFSISYSISPAWLSTRTLPYTGARYFDADGQPLAIPGWDKPRDYLCRLADAFRYGPVYADLHEAPAELATVLREIQPATLAAFERRGVDLFRDRFEVKLFGEGTIRGVGGLRIVDTSCATSVRGLFAVGDAATREHVAGATSGGGAQNAAWALSSGVLAGAGAASAAQKQKGRIEQTEKLKPLGGAGLRPTGTVQKIDRNAAVHTAQQEVLDLDKALWRNEVKLKKSTSVLDNTWTDIRRGLHADGLDAVAAREVAAMVATARWCTSAALARKESRGMHVREDYPVMSPEYQHSIVTTGLDQITTRLDTYHNAQEVL</sequence>
<keyword evidence="1" id="KW-0285">Flavoprotein</keyword>
<evidence type="ECO:0000256" key="1">
    <source>
        <dbReference type="ARBA" id="ARBA00022630"/>
    </source>
</evidence>
<dbReference type="SUPFAM" id="SSF51905">
    <property type="entry name" value="FAD/NAD(P)-binding domain"/>
    <property type="match status" value="1"/>
</dbReference>
<dbReference type="OrthoDB" id="9805351at2"/>
<dbReference type="PRINTS" id="PR00411">
    <property type="entry name" value="PNDRDTASEI"/>
</dbReference>
<accession>A0A5C1YPD3</accession>
<protein>
    <submittedName>
        <fullName evidence="6">FAD-binding protein</fullName>
    </submittedName>
</protein>
<feature type="domain" description="FAD-dependent oxidoreductase 2 FAD-binding" evidence="4">
    <location>
        <begin position="117"/>
        <end position="356"/>
    </location>
</feature>
<dbReference type="GO" id="GO:0009061">
    <property type="term" value="P:anaerobic respiration"/>
    <property type="evidence" value="ECO:0007669"/>
    <property type="project" value="TreeGrafter"/>
</dbReference>
<dbReference type="AlphaFoldDB" id="A0A5C1YPD3"/>
<dbReference type="GO" id="GO:0050660">
    <property type="term" value="F:flavin adenine dinucleotide binding"/>
    <property type="evidence" value="ECO:0007669"/>
    <property type="project" value="TreeGrafter"/>
</dbReference>
<dbReference type="Gene3D" id="1.20.58.100">
    <property type="entry name" value="Fumarate reductase/succinate dehydrogenase flavoprotein-like, C-terminal domain"/>
    <property type="match status" value="1"/>
</dbReference>
<feature type="domain" description="FAD-dependent oxidoreductase 2 FAD-binding" evidence="4">
    <location>
        <begin position="7"/>
        <end position="99"/>
    </location>
</feature>
<dbReference type="GO" id="GO:0005886">
    <property type="term" value="C:plasma membrane"/>
    <property type="evidence" value="ECO:0007669"/>
    <property type="project" value="TreeGrafter"/>
</dbReference>
<evidence type="ECO:0000259" key="5">
    <source>
        <dbReference type="Pfam" id="PF02910"/>
    </source>
</evidence>
<dbReference type="GO" id="GO:0009055">
    <property type="term" value="F:electron transfer activity"/>
    <property type="evidence" value="ECO:0007669"/>
    <property type="project" value="TreeGrafter"/>
</dbReference>
<dbReference type="Pfam" id="PF00890">
    <property type="entry name" value="FAD_binding_2"/>
    <property type="match status" value="2"/>
</dbReference>
<dbReference type="InterPro" id="IPR037099">
    <property type="entry name" value="Fum_R/Succ_DH_flav-like_C_sf"/>
</dbReference>
<dbReference type="InterPro" id="IPR030664">
    <property type="entry name" value="SdhA/FrdA/AprA"/>
</dbReference>
<dbReference type="InterPro" id="IPR003953">
    <property type="entry name" value="FAD-dep_OxRdtase_2_FAD-bd"/>
</dbReference>
<evidence type="ECO:0000313" key="7">
    <source>
        <dbReference type="Proteomes" id="UP000324536"/>
    </source>
</evidence>
<name>A0A5C1YPD3_9PROT</name>
<gene>
    <name evidence="6" type="ORF">FLP30_10990</name>
</gene>
<proteinExistence type="predicted"/>
<reference evidence="6 7" key="1">
    <citation type="submission" date="2019-09" db="EMBL/GenBank/DDBJ databases">
        <title>Genome sequencing of strain KACC 21233.</title>
        <authorList>
            <person name="Heo J."/>
            <person name="Kim S.-J."/>
            <person name="Kim J.-S."/>
            <person name="Hong S.-B."/>
            <person name="Kwon S.-W."/>
        </authorList>
    </citation>
    <scope>NUCLEOTIDE SEQUENCE [LARGE SCALE GENOMIC DNA]</scope>
    <source>
        <strain evidence="6 7">KACC 21233</strain>
    </source>
</reference>
<dbReference type="EMBL" id="CP043506">
    <property type="protein sequence ID" value="QEO18184.1"/>
    <property type="molecule type" value="Genomic_DNA"/>
</dbReference>
<dbReference type="Pfam" id="PF02910">
    <property type="entry name" value="Succ_DH_flav_C"/>
    <property type="match status" value="1"/>
</dbReference>